<evidence type="ECO:0000259" key="15">
    <source>
        <dbReference type="PROSITE" id="PS51185"/>
    </source>
</evidence>
<dbReference type="CDD" id="cd00774">
    <property type="entry name" value="GlyRS-like_core"/>
    <property type="match status" value="1"/>
</dbReference>
<protein>
    <recommendedName>
        <fullName evidence="4">glycine--tRNA ligase</fullName>
        <ecNumber evidence="4">6.1.1.14</ecNumber>
    </recommendedName>
    <alternativeName>
        <fullName evidence="12">Diadenosine tetraphosphate synthetase</fullName>
    </alternativeName>
</protein>
<dbReference type="PANTHER" id="PTHR10745:SF0">
    <property type="entry name" value="GLYCINE--TRNA LIGASE"/>
    <property type="match status" value="1"/>
</dbReference>
<dbReference type="Gene3D" id="3.40.50.800">
    <property type="entry name" value="Anticodon-binding domain"/>
    <property type="match status" value="1"/>
</dbReference>
<dbReference type="SMART" id="SM00991">
    <property type="entry name" value="WHEP-TRS"/>
    <property type="match status" value="1"/>
</dbReference>
<dbReference type="GO" id="GO:0005524">
    <property type="term" value="F:ATP binding"/>
    <property type="evidence" value="ECO:0007669"/>
    <property type="project" value="UniProtKB-KW"/>
</dbReference>
<dbReference type="InterPro" id="IPR045864">
    <property type="entry name" value="aa-tRNA-synth_II/BPL/LPL"/>
</dbReference>
<evidence type="ECO:0000256" key="10">
    <source>
        <dbReference type="ARBA" id="ARBA00022917"/>
    </source>
</evidence>
<dbReference type="SUPFAM" id="SSF47060">
    <property type="entry name" value="S15/NS1 RNA-binding domain"/>
    <property type="match status" value="1"/>
</dbReference>
<dbReference type="SUPFAM" id="SSF55681">
    <property type="entry name" value="Class II aaRS and biotin synthetases"/>
    <property type="match status" value="1"/>
</dbReference>
<evidence type="ECO:0000256" key="2">
    <source>
        <dbReference type="ARBA" id="ARBA00008226"/>
    </source>
</evidence>
<evidence type="ECO:0000313" key="16">
    <source>
        <dbReference type="EMBL" id="GMN49382.1"/>
    </source>
</evidence>
<dbReference type="FunFam" id="3.40.50.800:FF:000004">
    <property type="entry name" value="Glycine--tRNA ligase 2"/>
    <property type="match status" value="1"/>
</dbReference>
<dbReference type="NCBIfam" id="NF003211">
    <property type="entry name" value="PRK04173.1"/>
    <property type="match status" value="1"/>
</dbReference>
<dbReference type="InterPro" id="IPR033731">
    <property type="entry name" value="GlyRS-like_core"/>
</dbReference>
<comment type="catalytic activity">
    <reaction evidence="13">
        <text>tRNA(Gly) + glycine + ATP = glycyl-tRNA(Gly) + AMP + diphosphate</text>
        <dbReference type="Rhea" id="RHEA:16013"/>
        <dbReference type="Rhea" id="RHEA-COMP:9664"/>
        <dbReference type="Rhea" id="RHEA-COMP:9683"/>
        <dbReference type="ChEBI" id="CHEBI:30616"/>
        <dbReference type="ChEBI" id="CHEBI:33019"/>
        <dbReference type="ChEBI" id="CHEBI:57305"/>
        <dbReference type="ChEBI" id="CHEBI:78442"/>
        <dbReference type="ChEBI" id="CHEBI:78522"/>
        <dbReference type="ChEBI" id="CHEBI:456215"/>
        <dbReference type="EC" id="6.1.1.14"/>
    </reaction>
</comment>
<comment type="similarity">
    <text evidence="2">Belongs to the class-II aminoacyl-tRNA synthetase family.</text>
</comment>
<dbReference type="AlphaFoldDB" id="A0AA88A9Y7"/>
<dbReference type="PROSITE" id="PS00762">
    <property type="entry name" value="WHEP_TRS_1"/>
    <property type="match status" value="1"/>
</dbReference>
<dbReference type="Gramene" id="FCD_00013948-RA">
    <property type="protein sequence ID" value="FCD_00013948-RA:cds"/>
    <property type="gene ID" value="FCD_00013948"/>
</dbReference>
<keyword evidence="10" id="KW-0648">Protein biosynthesis</keyword>
<dbReference type="GO" id="GO:0004820">
    <property type="term" value="F:glycine-tRNA ligase activity"/>
    <property type="evidence" value="ECO:0007669"/>
    <property type="project" value="UniProtKB-EC"/>
</dbReference>
<dbReference type="InterPro" id="IPR000738">
    <property type="entry name" value="WHEP-TRS_dom"/>
</dbReference>
<gene>
    <name evidence="16" type="ORF">TIFTF001_018541</name>
</gene>
<evidence type="ECO:0000256" key="3">
    <source>
        <dbReference type="ARBA" id="ARBA00011738"/>
    </source>
</evidence>
<feature type="domain" description="Aminoacyl-transfer RNA synthetases class-II family profile" evidence="14">
    <location>
        <begin position="116"/>
        <end position="594"/>
    </location>
</feature>
<evidence type="ECO:0000256" key="9">
    <source>
        <dbReference type="ARBA" id="ARBA00022840"/>
    </source>
</evidence>
<sequence>MRILQISSSSFGGRFFNFQALSLSRSPLCFKSASSMASFSEDSLRRALAEKQSAVESQGNSVRALKAAGASKHDVDAAIEALNALKLQKASIERNLQAAVSGAGDGSAVTKEAFRQAVVNTLERRLFYIPSFKIYRGVAGLYDYGPPGCSVKSNVLAFWRQHFVLEENMLEVDCPCVTPEIVLKASGHVDKFTDLMVKDEKTGTCFRADHLLKDFCNDKLQKDLAISAEKAAELRHILATLDDLSSEELGAKIREYGITAPDTKNPLSDPYPFNLMFATSIGPSGLSPGYLRPETAQGIFVNFKDLYYYNGNKLPFAAAQIGQAFRNEISPRQGLLRVREFTLAEIEHFVDPEDKSHPKFSEVANLKFLMFPREEQMSGQSAKIIRLGEAVAQGTVNNETLGYFIGRVYLFLARLGIDEKRLRFRQHLANEMAHYAADCWDAEIESSYGWIECVGIADRSAYDLRAHTDKSGIALVAAEKFSEPREVEKLVITPVKKELGLAFKGSQKNVVEALEAMKEEEAWQMKDNLETKGEVEFYVCTLSKAVTIKKSMVTITKEKKKEHQRVFTPSVIEPSFGIGRIIYCLYEHSYYMRPSKAGDEQLNVFRFPPLVAPIKCTVFPLVQNEQYEKVAKDISKSLTAAGISHKIDITGTSIGKRYARTDELGVPFAITVDSTTSVTIRERDSKDQIRVNVGEAATTVKEVTEGIRTWEDVWSSFPHHSSASADD</sequence>
<comment type="subcellular location">
    <subcellularLocation>
        <location evidence="1">Cytoplasm</location>
    </subcellularLocation>
</comment>
<comment type="caution">
    <text evidence="16">The sequence shown here is derived from an EMBL/GenBank/DDBJ whole genome shotgun (WGS) entry which is preliminary data.</text>
</comment>
<dbReference type="InterPro" id="IPR004154">
    <property type="entry name" value="Anticodon-bd"/>
</dbReference>
<keyword evidence="7" id="KW-0808">Transferase</keyword>
<dbReference type="GO" id="GO:0005739">
    <property type="term" value="C:mitochondrion"/>
    <property type="evidence" value="ECO:0007669"/>
    <property type="project" value="TreeGrafter"/>
</dbReference>
<dbReference type="PRINTS" id="PR01043">
    <property type="entry name" value="TRNASYNTHGLY"/>
</dbReference>
<dbReference type="Gene3D" id="3.30.720.200">
    <property type="match status" value="1"/>
</dbReference>
<evidence type="ECO:0000256" key="4">
    <source>
        <dbReference type="ARBA" id="ARBA00012829"/>
    </source>
</evidence>
<evidence type="ECO:0000256" key="5">
    <source>
        <dbReference type="ARBA" id="ARBA00022490"/>
    </source>
</evidence>
<evidence type="ECO:0000256" key="8">
    <source>
        <dbReference type="ARBA" id="ARBA00022741"/>
    </source>
</evidence>
<keyword evidence="5" id="KW-0963">Cytoplasm</keyword>
<dbReference type="InterPro" id="IPR002314">
    <property type="entry name" value="aa-tRNA-synt_IIb"/>
</dbReference>
<feature type="domain" description="WHEP-TRS" evidence="15">
    <location>
        <begin position="47"/>
        <end position="103"/>
    </location>
</feature>
<proteinExistence type="inferred from homology"/>
<evidence type="ECO:0000256" key="6">
    <source>
        <dbReference type="ARBA" id="ARBA00022598"/>
    </source>
</evidence>
<dbReference type="EMBL" id="BTGU01000030">
    <property type="protein sequence ID" value="GMN49382.1"/>
    <property type="molecule type" value="Genomic_DNA"/>
</dbReference>
<dbReference type="FunFam" id="3.30.720.200:FF:000001">
    <property type="entry name" value="Glycine--tRNA ligase 2"/>
    <property type="match status" value="1"/>
</dbReference>
<evidence type="ECO:0000256" key="12">
    <source>
        <dbReference type="ARBA" id="ARBA00030057"/>
    </source>
</evidence>
<dbReference type="GO" id="GO:0070150">
    <property type="term" value="P:mitochondrial glycyl-tRNA aminoacylation"/>
    <property type="evidence" value="ECO:0007669"/>
    <property type="project" value="TreeGrafter"/>
</dbReference>
<evidence type="ECO:0000256" key="7">
    <source>
        <dbReference type="ARBA" id="ARBA00022679"/>
    </source>
</evidence>
<organism evidence="16 17">
    <name type="scientific">Ficus carica</name>
    <name type="common">Common fig</name>
    <dbReference type="NCBI Taxonomy" id="3494"/>
    <lineage>
        <taxon>Eukaryota</taxon>
        <taxon>Viridiplantae</taxon>
        <taxon>Streptophyta</taxon>
        <taxon>Embryophyta</taxon>
        <taxon>Tracheophyta</taxon>
        <taxon>Spermatophyta</taxon>
        <taxon>Magnoliopsida</taxon>
        <taxon>eudicotyledons</taxon>
        <taxon>Gunneridae</taxon>
        <taxon>Pentapetalae</taxon>
        <taxon>rosids</taxon>
        <taxon>fabids</taxon>
        <taxon>Rosales</taxon>
        <taxon>Moraceae</taxon>
        <taxon>Ficeae</taxon>
        <taxon>Ficus</taxon>
    </lineage>
</organism>
<dbReference type="Pfam" id="PF00458">
    <property type="entry name" value="WHEP-TRS"/>
    <property type="match status" value="1"/>
</dbReference>
<dbReference type="Gene3D" id="1.10.287.10">
    <property type="entry name" value="S15/NS1, RNA-binding"/>
    <property type="match status" value="1"/>
</dbReference>
<evidence type="ECO:0000259" key="14">
    <source>
        <dbReference type="PROSITE" id="PS50862"/>
    </source>
</evidence>
<dbReference type="InterPro" id="IPR006195">
    <property type="entry name" value="aa-tRNA-synth_II"/>
</dbReference>
<comment type="subunit">
    <text evidence="3">Homodimer.</text>
</comment>
<dbReference type="GO" id="GO:0016740">
    <property type="term" value="F:transferase activity"/>
    <property type="evidence" value="ECO:0007669"/>
    <property type="project" value="UniProtKB-KW"/>
</dbReference>
<keyword evidence="17" id="KW-1185">Reference proteome</keyword>
<evidence type="ECO:0000313" key="17">
    <source>
        <dbReference type="Proteomes" id="UP001187192"/>
    </source>
</evidence>
<dbReference type="FunFam" id="3.30.930.10:FF:000010">
    <property type="entry name" value="Glycyl-tRNA synthetase 1"/>
    <property type="match status" value="1"/>
</dbReference>
<dbReference type="InterPro" id="IPR002315">
    <property type="entry name" value="tRNA-synt_gly"/>
</dbReference>
<name>A0AA88A9Y7_FICCA</name>
<dbReference type="InterPro" id="IPR027031">
    <property type="entry name" value="Gly-tRNA_synthase/POLG2"/>
</dbReference>
<dbReference type="FunFam" id="3.30.40.230:FF:000001">
    <property type="entry name" value="Glycine--tRNA ligase"/>
    <property type="match status" value="1"/>
</dbReference>
<dbReference type="Gene3D" id="3.30.930.10">
    <property type="entry name" value="Bira Bifunctional Protein, Domain 2"/>
    <property type="match status" value="1"/>
</dbReference>
<dbReference type="Gene3D" id="3.30.40.230">
    <property type="match status" value="1"/>
</dbReference>
<keyword evidence="9" id="KW-0067">ATP-binding</keyword>
<dbReference type="Proteomes" id="UP001187192">
    <property type="component" value="Unassembled WGS sequence"/>
</dbReference>
<keyword evidence="8" id="KW-0547">Nucleotide-binding</keyword>
<dbReference type="PROSITE" id="PS50862">
    <property type="entry name" value="AA_TRNA_LIGASE_II"/>
    <property type="match status" value="1"/>
</dbReference>
<keyword evidence="6" id="KW-0436">Ligase</keyword>
<dbReference type="CDD" id="cd01200">
    <property type="entry name" value="WHEPGMRS_RNA"/>
    <property type="match status" value="1"/>
</dbReference>
<evidence type="ECO:0000256" key="13">
    <source>
        <dbReference type="ARBA" id="ARBA00047937"/>
    </source>
</evidence>
<accession>A0AA88A9Y7</accession>
<dbReference type="PROSITE" id="PS51185">
    <property type="entry name" value="WHEP_TRS_2"/>
    <property type="match status" value="1"/>
</dbReference>
<dbReference type="SUPFAM" id="SSF52954">
    <property type="entry name" value="Class II aaRS ABD-related"/>
    <property type="match status" value="1"/>
</dbReference>
<dbReference type="NCBIfam" id="TIGR00389">
    <property type="entry name" value="glyS_dimeric"/>
    <property type="match status" value="1"/>
</dbReference>
<evidence type="ECO:0000256" key="11">
    <source>
        <dbReference type="ARBA" id="ARBA00023146"/>
    </source>
</evidence>
<dbReference type="PANTHER" id="PTHR10745">
    <property type="entry name" value="GLYCYL-TRNA SYNTHETASE/DNA POLYMERASE SUBUNIT GAMMA-2"/>
    <property type="match status" value="1"/>
</dbReference>
<dbReference type="CDD" id="cd00858">
    <property type="entry name" value="GlyRS_anticodon"/>
    <property type="match status" value="1"/>
</dbReference>
<reference evidence="16" key="1">
    <citation type="submission" date="2023-07" db="EMBL/GenBank/DDBJ databases">
        <title>draft genome sequence of fig (Ficus carica).</title>
        <authorList>
            <person name="Takahashi T."/>
            <person name="Nishimura K."/>
        </authorList>
    </citation>
    <scope>NUCLEOTIDE SEQUENCE</scope>
</reference>
<dbReference type="Pfam" id="PF03129">
    <property type="entry name" value="HGTP_anticodon"/>
    <property type="match status" value="1"/>
</dbReference>
<evidence type="ECO:0000256" key="1">
    <source>
        <dbReference type="ARBA" id="ARBA00004496"/>
    </source>
</evidence>
<dbReference type="Pfam" id="PF00587">
    <property type="entry name" value="tRNA-synt_2b"/>
    <property type="match status" value="1"/>
</dbReference>
<keyword evidence="11" id="KW-0030">Aminoacyl-tRNA synthetase</keyword>
<dbReference type="InterPro" id="IPR036621">
    <property type="entry name" value="Anticodon-bd_dom_sf"/>
</dbReference>
<dbReference type="InterPro" id="IPR009068">
    <property type="entry name" value="uS15_NS1_RNA-bd_sf"/>
</dbReference>
<dbReference type="EC" id="6.1.1.14" evidence="4"/>